<proteinExistence type="predicted"/>
<protein>
    <submittedName>
        <fullName evidence="1">Uncharacterized protein</fullName>
    </submittedName>
</protein>
<organism evidence="1 2">
    <name type="scientific">Liparis tanakae</name>
    <name type="common">Tanaka's snailfish</name>
    <dbReference type="NCBI Taxonomy" id="230148"/>
    <lineage>
        <taxon>Eukaryota</taxon>
        <taxon>Metazoa</taxon>
        <taxon>Chordata</taxon>
        <taxon>Craniata</taxon>
        <taxon>Vertebrata</taxon>
        <taxon>Euteleostomi</taxon>
        <taxon>Actinopterygii</taxon>
        <taxon>Neopterygii</taxon>
        <taxon>Teleostei</taxon>
        <taxon>Neoteleostei</taxon>
        <taxon>Acanthomorphata</taxon>
        <taxon>Eupercaria</taxon>
        <taxon>Perciformes</taxon>
        <taxon>Cottioidei</taxon>
        <taxon>Cottales</taxon>
        <taxon>Liparidae</taxon>
        <taxon>Liparis</taxon>
    </lineage>
</organism>
<dbReference type="EMBL" id="SRLO01000136">
    <property type="protein sequence ID" value="TNN72492.1"/>
    <property type="molecule type" value="Genomic_DNA"/>
</dbReference>
<reference evidence="1 2" key="1">
    <citation type="submission" date="2019-03" db="EMBL/GenBank/DDBJ databases">
        <title>First draft genome of Liparis tanakae, snailfish: a comprehensive survey of snailfish specific genes.</title>
        <authorList>
            <person name="Kim W."/>
            <person name="Song I."/>
            <person name="Jeong J.-H."/>
            <person name="Kim D."/>
            <person name="Kim S."/>
            <person name="Ryu S."/>
            <person name="Song J.Y."/>
            <person name="Lee S.K."/>
        </authorList>
    </citation>
    <scope>NUCLEOTIDE SEQUENCE [LARGE SCALE GENOMIC DNA]</scope>
    <source>
        <tissue evidence="1">Muscle</tissue>
    </source>
</reference>
<dbReference type="AlphaFoldDB" id="A0A4Z2I5E1"/>
<accession>A0A4Z2I5E1</accession>
<sequence length="141" mass="15950">MKRYQESGCGEVRKKLNLFSRSFSFPSLLRMVTPPASPALGEMGGIVMARLRARGPTGESADPAGMEPMMERIQELISAFKRQSKHALNVTIIGRSRGTHTSSLFKTYFRIKPRLPFLRTQYTFCQDLQGRRQMGPIKTPK</sequence>
<keyword evidence="2" id="KW-1185">Reference proteome</keyword>
<comment type="caution">
    <text evidence="1">The sequence shown here is derived from an EMBL/GenBank/DDBJ whole genome shotgun (WGS) entry which is preliminary data.</text>
</comment>
<dbReference type="Proteomes" id="UP000314294">
    <property type="component" value="Unassembled WGS sequence"/>
</dbReference>
<gene>
    <name evidence="1" type="ORF">EYF80_017268</name>
</gene>
<name>A0A4Z2I5E1_9TELE</name>
<evidence type="ECO:0000313" key="2">
    <source>
        <dbReference type="Proteomes" id="UP000314294"/>
    </source>
</evidence>
<evidence type="ECO:0000313" key="1">
    <source>
        <dbReference type="EMBL" id="TNN72492.1"/>
    </source>
</evidence>